<proteinExistence type="predicted"/>
<evidence type="ECO:0000313" key="1">
    <source>
        <dbReference type="EMBL" id="DAF55225.1"/>
    </source>
</evidence>
<dbReference type="EMBL" id="BK032687">
    <property type="protein sequence ID" value="DAF55225.1"/>
    <property type="molecule type" value="Genomic_DNA"/>
</dbReference>
<sequence length="80" mass="9209">MKEEEKDWIKPLETVTLELAGMAELLPNQNELFSLVCKLEGLRAKGEEIDFMLFRRTIFELCGMVNKIKDGVNELSYNGK</sequence>
<reference evidence="1" key="1">
    <citation type="journal article" date="2021" name="Proc. Natl. Acad. Sci. U.S.A.">
        <title>A Catalog of Tens of Thousands of Viruses from Human Metagenomes Reveals Hidden Associations with Chronic Diseases.</title>
        <authorList>
            <person name="Tisza M.J."/>
            <person name="Buck C.B."/>
        </authorList>
    </citation>
    <scope>NUCLEOTIDE SEQUENCE</scope>
    <source>
        <strain evidence="1">CtZHD14</strain>
    </source>
</reference>
<organism evidence="1">
    <name type="scientific">Siphoviridae sp. ctZHD14</name>
    <dbReference type="NCBI Taxonomy" id="2827891"/>
    <lineage>
        <taxon>Viruses</taxon>
        <taxon>Duplodnaviria</taxon>
        <taxon>Heunggongvirae</taxon>
        <taxon>Uroviricota</taxon>
        <taxon>Caudoviricetes</taxon>
    </lineage>
</organism>
<name>A0A8S5SW46_9CAUD</name>
<accession>A0A8S5SW46</accession>
<protein>
    <submittedName>
        <fullName evidence="1">Uncharacterized protein</fullName>
    </submittedName>
</protein>